<feature type="transmembrane region" description="Helical" evidence="1">
    <location>
        <begin position="422"/>
        <end position="448"/>
    </location>
</feature>
<dbReference type="PATRIC" id="fig|571915.4.peg.2907"/>
<keyword evidence="1" id="KW-1133">Transmembrane helix</keyword>
<organism evidence="2 3">
    <name type="scientific">Corynebacterium mustelae</name>
    <dbReference type="NCBI Taxonomy" id="571915"/>
    <lineage>
        <taxon>Bacteria</taxon>
        <taxon>Bacillati</taxon>
        <taxon>Actinomycetota</taxon>
        <taxon>Actinomycetes</taxon>
        <taxon>Mycobacteriales</taxon>
        <taxon>Corynebacteriaceae</taxon>
        <taxon>Corynebacterium</taxon>
    </lineage>
</organism>
<reference evidence="2 3" key="1">
    <citation type="journal article" date="2015" name="Genome Announc.">
        <title>Complete Genome Sequence of the Type Strain Corynebacterium mustelae DSM 45274, Isolated from Various Tissues of a Male Ferret with Lethal Sepsis.</title>
        <authorList>
            <person name="Ruckert C."/>
            <person name="Eimer J."/>
            <person name="Winkler A."/>
            <person name="Tauch A."/>
        </authorList>
    </citation>
    <scope>NUCLEOTIDE SEQUENCE [LARGE SCALE GENOMIC DNA]</scope>
    <source>
        <strain evidence="2 3">DSM 45274</strain>
    </source>
</reference>
<feature type="transmembrane region" description="Helical" evidence="1">
    <location>
        <begin position="60"/>
        <end position="83"/>
    </location>
</feature>
<feature type="transmembrane region" description="Helical" evidence="1">
    <location>
        <begin position="266"/>
        <end position="287"/>
    </location>
</feature>
<dbReference type="Proteomes" id="UP000035199">
    <property type="component" value="Chromosome"/>
</dbReference>
<evidence type="ECO:0000313" key="2">
    <source>
        <dbReference type="EMBL" id="AKK07003.1"/>
    </source>
</evidence>
<dbReference type="RefSeq" id="WP_047262919.1">
    <property type="nucleotide sequence ID" value="NZ_CP011542.1"/>
</dbReference>
<sequence length="456" mass="50335">MEANTSPIAQLVPDDTQDRWLDKTARRRSVIRRLWHGYINYPRRWTKKFLRFLNTTPGKMTAMVLLLSIFTFSAGISMSNIAADRRLDFDRLINNTEPVSYMAHNLYTSLSSANTAASSGFVLAGTDSETARAEYFTAFQEAGHAIAQTAGGITIDDTQELELITELSQKLPIYTGIVETAWANNRQGNPVGVAYMSEASTLMREELLPLAARLYTLTSENVEKQQLSLTEPLWLPISGLAAALIALILAQIWMSATTNRRFNKGMLLAFALMAIATTWVVTANAITWQAGSKAYEKASAPLENLTDARILAQQARTQEMLALVWRQSLESSGTTFATATSSIKETLATFNHPTAREAETALSTWANSHNDILTALNVGDYETAQALALKSETAQAYEDLDTALAMLIDENRTIMRAYLDQGVTASTLVSTMVLLISIISVLSLWIGIRPRLQEYL</sequence>
<protein>
    <recommendedName>
        <fullName evidence="4">Phenol hydroxylase</fullName>
    </recommendedName>
</protein>
<accession>A0A0G3H595</accession>
<proteinExistence type="predicted"/>
<reference evidence="3" key="2">
    <citation type="submission" date="2015-05" db="EMBL/GenBank/DDBJ databases">
        <title>Complete genome sequence of Corynebacterium mustelae DSM 45274, isolated from various tissues of a male ferret with lethal sepsis.</title>
        <authorList>
            <person name="Ruckert C."/>
            <person name="Albersmeier A."/>
            <person name="Winkler A."/>
            <person name="Tauch A."/>
        </authorList>
    </citation>
    <scope>NUCLEOTIDE SEQUENCE [LARGE SCALE GENOMIC DNA]</scope>
    <source>
        <strain evidence="3">DSM 45274</strain>
    </source>
</reference>
<evidence type="ECO:0008006" key="4">
    <source>
        <dbReference type="Google" id="ProtNLM"/>
    </source>
</evidence>
<keyword evidence="1" id="KW-0812">Transmembrane</keyword>
<dbReference type="AlphaFoldDB" id="A0A0G3H595"/>
<dbReference type="EMBL" id="CP011542">
    <property type="protein sequence ID" value="AKK07003.1"/>
    <property type="molecule type" value="Genomic_DNA"/>
</dbReference>
<dbReference type="KEGG" id="cmv:CMUST_13545"/>
<keyword evidence="3" id="KW-1185">Reference proteome</keyword>
<feature type="transmembrane region" description="Helical" evidence="1">
    <location>
        <begin position="233"/>
        <end position="254"/>
    </location>
</feature>
<evidence type="ECO:0000256" key="1">
    <source>
        <dbReference type="SAM" id="Phobius"/>
    </source>
</evidence>
<evidence type="ECO:0000313" key="3">
    <source>
        <dbReference type="Proteomes" id="UP000035199"/>
    </source>
</evidence>
<dbReference type="STRING" id="571915.CMUST_13545"/>
<name>A0A0G3H595_9CORY</name>
<gene>
    <name evidence="2" type="ORF">CMUST_13545</name>
</gene>
<keyword evidence="1" id="KW-0472">Membrane</keyword>